<accession>A0A1Q9GBL4</accession>
<name>A0A1Q9GBL4_9GAMM</name>
<protein>
    <submittedName>
        <fullName evidence="1">Uncharacterized protein</fullName>
    </submittedName>
</protein>
<gene>
    <name evidence="1" type="ORF">BIT28_23955</name>
</gene>
<proteinExistence type="predicted"/>
<keyword evidence="2" id="KW-1185">Reference proteome</keyword>
<dbReference type="STRING" id="1903952.BIT28_23955"/>
<evidence type="ECO:0000313" key="1">
    <source>
        <dbReference type="EMBL" id="OLQ71732.1"/>
    </source>
</evidence>
<dbReference type="Proteomes" id="UP000186905">
    <property type="component" value="Unassembled WGS sequence"/>
</dbReference>
<sequence length="398" mass="44570">MVGSLAIVFAAISGCKSISASQPSTHRELSAQTLALEINNVPEEFSETYSRRLGFNRYTKVTAPNGKAIHLIAQDKLSDNQIIRARSVLEHYLMPYPGSEYGADKTAVANRMAENNAILLLLNGRDDGTNRAAELDGQPLYQDEIQVEGHQWYIEQNYDHRDATFEEILHLVHDTGIGVDQYESFMGVLPAYQAEIRNAQVSALAAGTWGIGSENQDWIEELRDENSLSQEYLASVVDSYYGLWGAWTDSKTYGMWGVYIAKTRDEIMSEDNLGAQLMRDKFFHPYLTYNARIDDSFSGDFSLRFDQNKPYTHHSQYLKDITLTGNNDVNVIVNQLDNHITGNSGKNSVIFTGDTSQYHISSNQDGKVVISDLVDGRDGVNTLSHVELAEFKDKIVSL</sequence>
<evidence type="ECO:0000313" key="2">
    <source>
        <dbReference type="Proteomes" id="UP000186905"/>
    </source>
</evidence>
<comment type="caution">
    <text evidence="1">The sequence shown here is derived from an EMBL/GenBank/DDBJ whole genome shotgun (WGS) entry which is preliminary data.</text>
</comment>
<reference evidence="1 2" key="1">
    <citation type="submission" date="2016-09" db="EMBL/GenBank/DDBJ databases">
        <title>Photobacterium proteolyticum sp. nov. a protease producing bacterium isolated from ocean sediments of Laizhou Bay.</title>
        <authorList>
            <person name="Li Y."/>
        </authorList>
    </citation>
    <scope>NUCLEOTIDE SEQUENCE [LARGE SCALE GENOMIC DNA]</scope>
    <source>
        <strain evidence="1 2">13-12</strain>
    </source>
</reference>
<dbReference type="EMBL" id="MJIL01000093">
    <property type="protein sequence ID" value="OLQ71732.1"/>
    <property type="molecule type" value="Genomic_DNA"/>
</dbReference>
<organism evidence="1 2">
    <name type="scientific">Photobacterium proteolyticum</name>
    <dbReference type="NCBI Taxonomy" id="1903952"/>
    <lineage>
        <taxon>Bacteria</taxon>
        <taxon>Pseudomonadati</taxon>
        <taxon>Pseudomonadota</taxon>
        <taxon>Gammaproteobacteria</taxon>
        <taxon>Vibrionales</taxon>
        <taxon>Vibrionaceae</taxon>
        <taxon>Photobacterium</taxon>
    </lineage>
</organism>
<dbReference type="AlphaFoldDB" id="A0A1Q9GBL4"/>